<evidence type="ECO:0000313" key="14">
    <source>
        <dbReference type="Proteomes" id="UP001303647"/>
    </source>
</evidence>
<evidence type="ECO:0000256" key="7">
    <source>
        <dbReference type="ARBA" id="ARBA00023277"/>
    </source>
</evidence>
<feature type="signal peptide" evidence="11">
    <location>
        <begin position="1"/>
        <end position="20"/>
    </location>
</feature>
<evidence type="ECO:0000313" key="13">
    <source>
        <dbReference type="EMBL" id="KAK4243312.1"/>
    </source>
</evidence>
<keyword evidence="8 11" id="KW-0624">Polysaccharide degradation</keyword>
<dbReference type="PANTHER" id="PTHR38050:SF1">
    <property type="entry name" value="FERULOYL ESTERASE C"/>
    <property type="match status" value="1"/>
</dbReference>
<keyword evidence="7 11" id="KW-0119">Carbohydrate metabolism</keyword>
<dbReference type="AlphaFoldDB" id="A0AAN7CL66"/>
<evidence type="ECO:0000256" key="3">
    <source>
        <dbReference type="ARBA" id="ARBA00022525"/>
    </source>
</evidence>
<comment type="similarity">
    <text evidence="2 11">Belongs to the faeC family.</text>
</comment>
<comment type="function">
    <text evidence="9 11">Involved in degradation of plant cell walls. Hydrolyzes the feruloyl-arabinose ester bond in arabinoxylans, and the feruloyl-galactose ester bond in pectin. Active against paranitrophenyl-acetate, methyl ferulate and wheat arabinoxylan.</text>
</comment>
<evidence type="ECO:0000256" key="11">
    <source>
        <dbReference type="RuleBase" id="RU367094"/>
    </source>
</evidence>
<dbReference type="PANTHER" id="PTHR38050">
    <property type="match status" value="1"/>
</dbReference>
<keyword evidence="5 11" id="KW-0732">Signal</keyword>
<evidence type="ECO:0000256" key="4">
    <source>
        <dbReference type="ARBA" id="ARBA00022651"/>
    </source>
</evidence>
<keyword evidence="3 11" id="KW-0964">Secreted</keyword>
<evidence type="ECO:0000256" key="10">
    <source>
        <dbReference type="ARBA" id="ARBA00034075"/>
    </source>
</evidence>
<dbReference type="Proteomes" id="UP001303647">
    <property type="component" value="Unassembled WGS sequence"/>
</dbReference>
<comment type="catalytic activity">
    <reaction evidence="10 11">
        <text>feruloyl-polysaccharide + H2O = ferulate + polysaccharide.</text>
        <dbReference type="EC" id="3.1.1.73"/>
    </reaction>
</comment>
<dbReference type="InterPro" id="IPR001375">
    <property type="entry name" value="Peptidase_S9_cat"/>
</dbReference>
<gene>
    <name evidence="13" type="ORF">C7999DRAFT_18323</name>
</gene>
<keyword evidence="4 11" id="KW-0858">Xylan degradation</keyword>
<dbReference type="EMBL" id="MU857835">
    <property type="protein sequence ID" value="KAK4243312.1"/>
    <property type="molecule type" value="Genomic_DNA"/>
</dbReference>
<sequence>MISAPALVLAFLAAVQGVESASAGCGKNPPTSGTKSMTVNGKQRNYILQVPRNYDSSKAHRVVIGYHWLDGSMNDVANGGFYDLQSRAGDSTIFVAPNGLNRGWANQGGEDITFTDQIVQMLLNDLCVDEGQFFATGWSYGGAMSHSVACSRPDVFKAVAVISGAQLSGCNGGATPVPYLGIHGAADNVLPINLGRQLRDKWLQTNGCTSKNAQDPSAGQQAHIRTEYSCSKAPVVWIGHGGGHVPDPTGNNGVKFAPEETWNFFNAAV</sequence>
<dbReference type="GO" id="GO:0005576">
    <property type="term" value="C:extracellular region"/>
    <property type="evidence" value="ECO:0007669"/>
    <property type="project" value="UniProtKB-SubCell"/>
</dbReference>
<dbReference type="EC" id="3.1.1.73" evidence="11"/>
<reference evidence="13" key="1">
    <citation type="journal article" date="2023" name="Mol. Phylogenet. Evol.">
        <title>Genome-scale phylogeny and comparative genomics of the fungal order Sordariales.</title>
        <authorList>
            <person name="Hensen N."/>
            <person name="Bonometti L."/>
            <person name="Westerberg I."/>
            <person name="Brannstrom I.O."/>
            <person name="Guillou S."/>
            <person name="Cros-Aarteil S."/>
            <person name="Calhoun S."/>
            <person name="Haridas S."/>
            <person name="Kuo A."/>
            <person name="Mondo S."/>
            <person name="Pangilinan J."/>
            <person name="Riley R."/>
            <person name="LaButti K."/>
            <person name="Andreopoulos B."/>
            <person name="Lipzen A."/>
            <person name="Chen C."/>
            <person name="Yan M."/>
            <person name="Daum C."/>
            <person name="Ng V."/>
            <person name="Clum A."/>
            <person name="Steindorff A."/>
            <person name="Ohm R.A."/>
            <person name="Martin F."/>
            <person name="Silar P."/>
            <person name="Natvig D.O."/>
            <person name="Lalanne C."/>
            <person name="Gautier V."/>
            <person name="Ament-Velasquez S.L."/>
            <person name="Kruys A."/>
            <person name="Hutchinson M.I."/>
            <person name="Powell A.J."/>
            <person name="Barry K."/>
            <person name="Miller A.N."/>
            <person name="Grigoriev I.V."/>
            <person name="Debuchy R."/>
            <person name="Gladieux P."/>
            <person name="Hiltunen Thoren M."/>
            <person name="Johannesson H."/>
        </authorList>
    </citation>
    <scope>NUCLEOTIDE SEQUENCE</scope>
    <source>
        <strain evidence="13">CBS 359.72</strain>
    </source>
</reference>
<dbReference type="GO" id="GO:0030600">
    <property type="term" value="F:feruloyl esterase activity"/>
    <property type="evidence" value="ECO:0007669"/>
    <property type="project" value="UniProtKB-UniRule"/>
</dbReference>
<dbReference type="InterPro" id="IPR029058">
    <property type="entry name" value="AB_hydrolase_fold"/>
</dbReference>
<evidence type="ECO:0000256" key="2">
    <source>
        <dbReference type="ARBA" id="ARBA00010278"/>
    </source>
</evidence>
<dbReference type="Gene3D" id="3.40.50.1820">
    <property type="entry name" value="alpha/beta hydrolase"/>
    <property type="match status" value="1"/>
</dbReference>
<organism evidence="13 14">
    <name type="scientific">Corynascus novoguineensis</name>
    <dbReference type="NCBI Taxonomy" id="1126955"/>
    <lineage>
        <taxon>Eukaryota</taxon>
        <taxon>Fungi</taxon>
        <taxon>Dikarya</taxon>
        <taxon>Ascomycota</taxon>
        <taxon>Pezizomycotina</taxon>
        <taxon>Sordariomycetes</taxon>
        <taxon>Sordariomycetidae</taxon>
        <taxon>Sordariales</taxon>
        <taxon>Chaetomiaceae</taxon>
        <taxon>Corynascus</taxon>
    </lineage>
</organism>
<dbReference type="InterPro" id="IPR043595">
    <property type="entry name" value="FaeB/C/D"/>
</dbReference>
<dbReference type="SUPFAM" id="SSF53474">
    <property type="entry name" value="alpha/beta-Hydrolases"/>
    <property type="match status" value="1"/>
</dbReference>
<name>A0AAN7CL66_9PEZI</name>
<evidence type="ECO:0000256" key="5">
    <source>
        <dbReference type="ARBA" id="ARBA00022729"/>
    </source>
</evidence>
<proteinExistence type="inferred from homology"/>
<evidence type="ECO:0000256" key="6">
    <source>
        <dbReference type="ARBA" id="ARBA00022801"/>
    </source>
</evidence>
<evidence type="ECO:0000256" key="8">
    <source>
        <dbReference type="ARBA" id="ARBA00023326"/>
    </source>
</evidence>
<accession>A0AAN7CL66</accession>
<dbReference type="GO" id="GO:0006508">
    <property type="term" value="P:proteolysis"/>
    <property type="evidence" value="ECO:0007669"/>
    <property type="project" value="InterPro"/>
</dbReference>
<feature type="domain" description="Peptidase S9 prolyl oligopeptidase catalytic" evidence="12">
    <location>
        <begin position="113"/>
        <end position="161"/>
    </location>
</feature>
<evidence type="ECO:0000256" key="1">
    <source>
        <dbReference type="ARBA" id="ARBA00004613"/>
    </source>
</evidence>
<dbReference type="GO" id="GO:0008236">
    <property type="term" value="F:serine-type peptidase activity"/>
    <property type="evidence" value="ECO:0007669"/>
    <property type="project" value="InterPro"/>
</dbReference>
<protein>
    <recommendedName>
        <fullName evidence="11">Feruloyl esterase C</fullName>
        <ecNumber evidence="11">3.1.1.73</ecNumber>
    </recommendedName>
    <alternativeName>
        <fullName evidence="11">Ferulic acid esterase C</fullName>
    </alternativeName>
</protein>
<reference evidence="13" key="2">
    <citation type="submission" date="2023-05" db="EMBL/GenBank/DDBJ databases">
        <authorList>
            <consortium name="Lawrence Berkeley National Laboratory"/>
            <person name="Steindorff A."/>
            <person name="Hensen N."/>
            <person name="Bonometti L."/>
            <person name="Westerberg I."/>
            <person name="Brannstrom I.O."/>
            <person name="Guillou S."/>
            <person name="Cros-Aarteil S."/>
            <person name="Calhoun S."/>
            <person name="Haridas S."/>
            <person name="Kuo A."/>
            <person name="Mondo S."/>
            <person name="Pangilinan J."/>
            <person name="Riley R."/>
            <person name="Labutti K."/>
            <person name="Andreopoulos B."/>
            <person name="Lipzen A."/>
            <person name="Chen C."/>
            <person name="Yanf M."/>
            <person name="Daum C."/>
            <person name="Ng V."/>
            <person name="Clum A."/>
            <person name="Ohm R."/>
            <person name="Martin F."/>
            <person name="Silar P."/>
            <person name="Natvig D."/>
            <person name="Lalanne C."/>
            <person name="Gautier V."/>
            <person name="Ament-Velasquez S.L."/>
            <person name="Kruys A."/>
            <person name="Hutchinson M.I."/>
            <person name="Powell A.J."/>
            <person name="Barry K."/>
            <person name="Miller A.N."/>
            <person name="Grigoriev I.V."/>
            <person name="Debuchy R."/>
            <person name="Gladieux P."/>
            <person name="Thoren M.H."/>
            <person name="Johannesson H."/>
        </authorList>
    </citation>
    <scope>NUCLEOTIDE SEQUENCE</scope>
    <source>
        <strain evidence="13">CBS 359.72</strain>
    </source>
</reference>
<keyword evidence="14" id="KW-1185">Reference proteome</keyword>
<feature type="chain" id="PRO_5042669039" description="Feruloyl esterase C" evidence="11">
    <location>
        <begin position="21"/>
        <end position="269"/>
    </location>
</feature>
<comment type="subcellular location">
    <subcellularLocation>
        <location evidence="1 11">Secreted</location>
    </subcellularLocation>
</comment>
<keyword evidence="6 11" id="KW-0378">Hydrolase</keyword>
<comment type="caution">
    <text evidence="13">The sequence shown here is derived from an EMBL/GenBank/DDBJ whole genome shotgun (WGS) entry which is preliminary data.</text>
</comment>
<dbReference type="GO" id="GO:0045493">
    <property type="term" value="P:xylan catabolic process"/>
    <property type="evidence" value="ECO:0007669"/>
    <property type="project" value="UniProtKB-UniRule"/>
</dbReference>
<evidence type="ECO:0000259" key="12">
    <source>
        <dbReference type="Pfam" id="PF00326"/>
    </source>
</evidence>
<evidence type="ECO:0000256" key="9">
    <source>
        <dbReference type="ARBA" id="ARBA00025250"/>
    </source>
</evidence>
<dbReference type="Pfam" id="PF00326">
    <property type="entry name" value="Peptidase_S9"/>
    <property type="match status" value="1"/>
</dbReference>